<evidence type="ECO:0000256" key="28">
    <source>
        <dbReference type="SAM" id="MobiDB-lite"/>
    </source>
</evidence>
<evidence type="ECO:0000256" key="11">
    <source>
        <dbReference type="ARBA" id="ARBA00022679"/>
    </source>
</evidence>
<keyword evidence="9" id="KW-0813">Transport</keyword>
<dbReference type="Pfam" id="PF05670">
    <property type="entry name" value="NFACT-R_1"/>
    <property type="match status" value="1"/>
</dbReference>
<evidence type="ECO:0000256" key="13">
    <source>
        <dbReference type="ARBA" id="ARBA00022695"/>
    </source>
</evidence>
<evidence type="ECO:0000256" key="19">
    <source>
        <dbReference type="ARBA" id="ARBA00023054"/>
    </source>
</evidence>
<protein>
    <recommendedName>
        <fullName evidence="8">Threonylcarbamoyl-AMP synthase</fullName>
        <ecNumber evidence="7">2.7.7.87</ecNumber>
    </recommendedName>
    <alternativeName>
        <fullName evidence="22">L-threonylcarbamoyladenylate synthase</fullName>
    </alternativeName>
    <alternativeName>
        <fullName evidence="26">Zeta-coat protein</fullName>
    </alternativeName>
</protein>
<dbReference type="GO" id="GO:0043023">
    <property type="term" value="F:ribosomal large subunit binding"/>
    <property type="evidence" value="ECO:0007669"/>
    <property type="project" value="TreeGrafter"/>
</dbReference>
<dbReference type="InterPro" id="IPR006070">
    <property type="entry name" value="Sua5-like_dom"/>
</dbReference>
<evidence type="ECO:0000313" key="30">
    <source>
        <dbReference type="EMBL" id="GMG23699.1"/>
    </source>
</evidence>
<evidence type="ECO:0000256" key="25">
    <source>
        <dbReference type="ARBA" id="ARBA00056339"/>
    </source>
</evidence>
<dbReference type="Pfam" id="PF01300">
    <property type="entry name" value="Sua5_yciO_yrdC"/>
    <property type="match status" value="1"/>
</dbReference>
<keyword evidence="11" id="KW-0808">Transferase</keyword>
<dbReference type="InterPro" id="IPR011012">
    <property type="entry name" value="Longin-like_dom_sf"/>
</dbReference>
<dbReference type="GO" id="GO:0000049">
    <property type="term" value="F:tRNA binding"/>
    <property type="evidence" value="ECO:0007669"/>
    <property type="project" value="TreeGrafter"/>
</dbReference>
<reference evidence="30" key="1">
    <citation type="submission" date="2023-04" db="EMBL/GenBank/DDBJ databases">
        <title>Aspergillus oryzae NBRC 4228.</title>
        <authorList>
            <person name="Ichikawa N."/>
            <person name="Sato H."/>
            <person name="Tonouchi N."/>
        </authorList>
    </citation>
    <scope>NUCLEOTIDE SEQUENCE</scope>
    <source>
        <strain evidence="30">NBRC 4228</strain>
    </source>
</reference>
<evidence type="ECO:0000256" key="7">
    <source>
        <dbReference type="ARBA" id="ARBA00012584"/>
    </source>
</evidence>
<proteinExistence type="inferred from homology"/>
<accession>A0AAN5BRR0</accession>
<feature type="compositionally biased region" description="Polar residues" evidence="28">
    <location>
        <begin position="346"/>
        <end position="358"/>
    </location>
</feature>
<feature type="compositionally biased region" description="Acidic residues" evidence="28">
    <location>
        <begin position="830"/>
        <end position="852"/>
    </location>
</feature>
<dbReference type="Pfam" id="PF11923">
    <property type="entry name" value="NFACT-C"/>
    <property type="match status" value="1"/>
</dbReference>
<gene>
    <name evidence="30" type="ORF">Aory04_000109000</name>
</gene>
<keyword evidence="14" id="KW-0547">Nucleotide-binding</keyword>
<feature type="compositionally biased region" description="Low complexity" evidence="28">
    <location>
        <begin position="940"/>
        <end position="955"/>
    </location>
</feature>
<dbReference type="GO" id="GO:0005524">
    <property type="term" value="F:ATP binding"/>
    <property type="evidence" value="ECO:0007669"/>
    <property type="project" value="UniProtKB-KW"/>
</dbReference>
<name>A0AAN5BRR0_ASPOZ</name>
<keyword evidence="12" id="KW-0819">tRNA processing</keyword>
<dbReference type="InterPro" id="IPR005145">
    <property type="entry name" value="Sua5_C"/>
</dbReference>
<evidence type="ECO:0000256" key="12">
    <source>
        <dbReference type="ARBA" id="ARBA00022694"/>
    </source>
</evidence>
<evidence type="ECO:0000256" key="18">
    <source>
        <dbReference type="ARBA" id="ARBA00023034"/>
    </source>
</evidence>
<comment type="similarity">
    <text evidence="4">Belongs to the SUA5 family.</text>
</comment>
<comment type="subcellular location">
    <subcellularLocation>
        <location evidence="2">Cytoplasmic vesicle</location>
        <location evidence="2">COPI-coated vesicle membrane</location>
        <topology evidence="2">Peripheral membrane protein</topology>
        <orientation evidence="2">Cytoplasmic side</orientation>
    </subcellularLocation>
    <subcellularLocation>
        <location evidence="1">Golgi apparatus membrane</location>
        <topology evidence="1">Peripheral membrane protein</topology>
        <orientation evidence="1">Cytoplasmic side</orientation>
    </subcellularLocation>
</comment>
<evidence type="ECO:0000259" key="29">
    <source>
        <dbReference type="PROSITE" id="PS51163"/>
    </source>
</evidence>
<dbReference type="InterPro" id="IPR017945">
    <property type="entry name" value="DHBP_synth_RibB-like_a/b_dom"/>
</dbReference>
<keyword evidence="16" id="KW-0931">ER-Golgi transport</keyword>
<dbReference type="Gene3D" id="3.90.870.10">
    <property type="entry name" value="DHBP synthase"/>
    <property type="match status" value="1"/>
</dbReference>
<dbReference type="PROSITE" id="PS51163">
    <property type="entry name" value="YRDC"/>
    <property type="match status" value="1"/>
</dbReference>
<evidence type="ECO:0000313" key="31">
    <source>
        <dbReference type="Proteomes" id="UP001165205"/>
    </source>
</evidence>
<feature type="region of interest" description="Disordered" evidence="28">
    <location>
        <begin position="739"/>
        <end position="982"/>
    </location>
</feature>
<keyword evidence="20" id="KW-0472">Membrane</keyword>
<keyword evidence="17" id="KW-0653">Protein transport</keyword>
<evidence type="ECO:0000256" key="23">
    <source>
        <dbReference type="ARBA" id="ARBA00045555"/>
    </source>
</evidence>
<feature type="coiled-coil region" evidence="27">
    <location>
        <begin position="432"/>
        <end position="463"/>
    </location>
</feature>
<feature type="compositionally biased region" description="Acidic residues" evidence="28">
    <location>
        <begin position="786"/>
        <end position="798"/>
    </location>
</feature>
<feature type="domain" description="YrdC-like" evidence="29">
    <location>
        <begin position="1211"/>
        <end position="1415"/>
    </location>
</feature>
<dbReference type="Pfam" id="PF03481">
    <property type="entry name" value="Sua5_C"/>
    <property type="match status" value="1"/>
</dbReference>
<dbReference type="SUPFAM" id="SSF55821">
    <property type="entry name" value="YrdC/RibB"/>
    <property type="match status" value="1"/>
</dbReference>
<comment type="function">
    <text evidence="23">The coatomer is a cytosolic protein complex that binds to dilysine motifs and reversibly associates with Golgi non-clathrin-coated vesicles, which further mediate biosynthetic protein transport from the ER, via the Golgi up to the trans Golgi network. Coatomer complex is required for budding from Golgi membranes, and is essential for the retrograde Golgi-to-ER transport of dilysine-tagged proteins. The zeta subunit may be involved in regulating the coat assembly and, hence, the rate of biosynthetic protein transport due to its association-dissociation properties with the coatomer complex.</text>
</comment>
<dbReference type="GO" id="GO:0002949">
    <property type="term" value="P:tRNA threonylcarbamoyladenosine modification"/>
    <property type="evidence" value="ECO:0007669"/>
    <property type="project" value="UniProtKB-ARBA"/>
</dbReference>
<dbReference type="FunFam" id="3.90.870.10:FF:000008">
    <property type="entry name" value="Threonylcarbamoyl-AMP synthase"/>
    <property type="match status" value="1"/>
</dbReference>
<dbReference type="PANTHER" id="PTHR15239:SF6">
    <property type="entry name" value="RIBOSOME QUALITY CONTROL COMPLEX SUBUNIT NEMF"/>
    <property type="match status" value="1"/>
</dbReference>
<dbReference type="GO" id="GO:1990112">
    <property type="term" value="C:RQC complex"/>
    <property type="evidence" value="ECO:0007669"/>
    <property type="project" value="TreeGrafter"/>
</dbReference>
<dbReference type="GO" id="GO:0000139">
    <property type="term" value="C:Golgi membrane"/>
    <property type="evidence" value="ECO:0007669"/>
    <property type="project" value="UniProtKB-SubCell"/>
</dbReference>
<comment type="similarity">
    <text evidence="3">Belongs to the adaptor complexes small subunit family.</text>
</comment>
<comment type="catalytic activity">
    <reaction evidence="24">
        <text>L-threonine + hydrogencarbonate + ATP = L-threonylcarbamoyladenylate + diphosphate + H2O</text>
        <dbReference type="Rhea" id="RHEA:36407"/>
        <dbReference type="ChEBI" id="CHEBI:15377"/>
        <dbReference type="ChEBI" id="CHEBI:17544"/>
        <dbReference type="ChEBI" id="CHEBI:30616"/>
        <dbReference type="ChEBI" id="CHEBI:33019"/>
        <dbReference type="ChEBI" id="CHEBI:57926"/>
        <dbReference type="ChEBI" id="CHEBI:73682"/>
        <dbReference type="EC" id="2.7.7.87"/>
    </reaction>
</comment>
<evidence type="ECO:0000256" key="26">
    <source>
        <dbReference type="ARBA" id="ARBA00075766"/>
    </source>
</evidence>
<evidence type="ECO:0000256" key="24">
    <source>
        <dbReference type="ARBA" id="ARBA00048366"/>
    </source>
</evidence>
<dbReference type="InterPro" id="IPR021846">
    <property type="entry name" value="NFACT-C"/>
</dbReference>
<comment type="similarity">
    <text evidence="5">Belongs to the NEMF family.</text>
</comment>
<dbReference type="GO" id="GO:0061710">
    <property type="term" value="F:L-threonylcarbamoyladenylate synthase"/>
    <property type="evidence" value="ECO:0007669"/>
    <property type="project" value="UniProtKB-EC"/>
</dbReference>
<keyword evidence="19 27" id="KW-0175">Coiled coil</keyword>
<dbReference type="GO" id="GO:0072344">
    <property type="term" value="P:rescue of stalled ribosome"/>
    <property type="evidence" value="ECO:0007669"/>
    <property type="project" value="TreeGrafter"/>
</dbReference>
<feature type="compositionally biased region" description="Polar residues" evidence="28">
    <location>
        <begin position="882"/>
        <end position="904"/>
    </location>
</feature>
<dbReference type="FunFam" id="3.30.450.60:FF:000013">
    <property type="entry name" value="Coatomer subunit zeta"/>
    <property type="match status" value="1"/>
</dbReference>
<keyword evidence="10" id="KW-0963">Cytoplasm</keyword>
<evidence type="ECO:0000256" key="8">
    <source>
        <dbReference type="ARBA" id="ARBA00015492"/>
    </source>
</evidence>
<organism evidence="30 31">
    <name type="scientific">Aspergillus oryzae</name>
    <name type="common">Yellow koji mold</name>
    <dbReference type="NCBI Taxonomy" id="5062"/>
    <lineage>
        <taxon>Eukaryota</taxon>
        <taxon>Fungi</taxon>
        <taxon>Dikarya</taxon>
        <taxon>Ascomycota</taxon>
        <taxon>Pezizomycotina</taxon>
        <taxon>Eurotiomycetes</taxon>
        <taxon>Eurotiomycetidae</taxon>
        <taxon>Eurotiales</taxon>
        <taxon>Aspergillaceae</taxon>
        <taxon>Aspergillus</taxon>
        <taxon>Aspergillus subgen. Circumdati</taxon>
    </lineage>
</organism>
<evidence type="ECO:0000256" key="10">
    <source>
        <dbReference type="ARBA" id="ARBA00022490"/>
    </source>
</evidence>
<sequence>MPGSMSLFSVNAVLLMSADDGSRIFAKYYSPPHPPAGAAPNSTDYPGANPYPTVKEQKAFEQGLLEKTNKQTSDVILYDNRIVVFKMESDVMLYVVGSADENEVLLYNVVLSLRDALGILFKGATDKRTIVENYDLVALAIDEIIDDGIILETDPVLISSRVSRAPQADAPNLKSIDLSEQGLLNAWELGKRRLAEGLRQIDGMYHMFLEFFAGGNIIITDREHNILALYRQVSVSEGEEARVGIQYTVTNKQNYHGIPEITLDRIRETLEKAKALFAREDGAPKKSKKKNADVLRKALSQGFPEYPPLLLDHAFVTKEVDPTTPLDKVLQDESLLQEVNGVLQEAQNENTRLSTQESHPGYIVAKEDNRSVSQSANENEKPSETGNLLYEDFHPFKPRQFEGKPGISILEFPSLNATVDEYFSSIETQKLESRLTEREEAAKRKLEAVRQEHEKKIGALKEQQELHIRKASAIEDNVYRVQEAMDAVNGLIAQGMDWVEIARLIEMEQSRGNPVARIIKLPLKLHENTITLLLGEAGDEQDEGDELFSSDESEESEDEQDNGESQQPPSVLTIDIDLGISPWANAKQYYEQKKQAAVKEQRTAQSSTKALKSHEKKLLYRRHLKKGDIFVHADLEGARPMIVKNRSKDPTAPIPPSTLSQAGNLCVATSSAWDSKAVMSAWWVQASQITKTAEVGGLLPMGDFLVKGEKNFLAPSQLVLGFGVTFQISKDSLKNHKTHFVDEPEAPEATREGGHEQAGESTQRSEQQQETEEAHKPSLDPKEQAEEQSSDSENEQDNADSLPARNPLQRGPSESPHTEAAQEGEKDTGSDGEEVADEPEEQADALDEEEAETASADAPAEDESEHRLSATARQSPRKGKSPDSSEAGQQAPGKNSTAKATNAKQAPPPTRGKKGKAKKAAAKYADQDDEDRELALHLLGANKGKASKAAAAAEAKANREKEAEAQKKRRQAQHERAAEAERRRQALLEEGGDDYDEETAAAEAADLEWIPALIGTPRPEDEILAAIPVCAPWSALSRYRYKVKLQPGTVKKGKAVKEILGRWVAETTTGKVKKEYAEEAGISIADAEKLRAREGDVIKAWKETEIINSVPVGKVRIMLGAGGGGGDSKGKGKGGGSVLPTISAKLVSFLSRLVAGGCPRSFTRFLSTTTTMSSKEKTRILSVRRLNKEGLGNKSLSEWWDSERSNKTAEAAAIEEAALLLRTSNIPVAFPTETVYGLGADATRSDAVQGIYKAKQRPSDNPLIVHIDSLEMLERLLNPQESGSTSASDSPRNTIPSVYQSLIARFWPGPLTILLPNPSGSLLAKEVTSKLTTFGARMPSSPLARLLIHVADRPLAAPSANASTKPSPTAAEHVYHDLQGRIELILDGGSCGVGVESTVVDGLCDPPAILRPGGIGIEEIRTCAGWENVQLGYHDGTLDVKEIPRAPGMKYRHYSPKARVVLFEAGSKEQSVTKHIRKDLEDTAIGAHMIGIVRTKHWKRGLGLLSDEEIEKTLKPLPSLIDGLAGFSVPITGNPGRSPAFKEAFDCHLGPDVESIARGLFAALRAMDEMEVDVIYVEGISDQQGDRAAAVMNRLRKAAGAELRV</sequence>
<comment type="subunit">
    <text evidence="6">Oligomeric complex that consists of at least the alpha, beta, beta', gamma, delta, epsilon and zeta subunits.</text>
</comment>
<keyword evidence="18" id="KW-0333">Golgi apparatus</keyword>
<dbReference type="NCBIfam" id="TIGR00057">
    <property type="entry name" value="L-threonylcarbamoyladenylate synthase"/>
    <property type="match status" value="1"/>
</dbReference>
<comment type="function">
    <text evidence="25">Required for the formation of a threonylcarbamoyl group on adenosine at position 37 (t(6)A37) in tRNAs that read codons beginning with adenine. Likely catalyzes the conversion of L-threonine, HCO(3)(-)/CO(2) and ATP to give threonylcarbamoyl-AMP (TC-AMP) as the acyladenylate intermediate, with the release of diphosphate. Required for normal translation, by ensuring translation fidelity at the level of codon recognition, appropriate translation initiation selection and maintenance of reading frame. Also involved in telomere replication. Binds to single-stranded telomeric (ssTG) DNA and positively regulates telomere length.</text>
</comment>
<evidence type="ECO:0000256" key="14">
    <source>
        <dbReference type="ARBA" id="ARBA00022741"/>
    </source>
</evidence>
<dbReference type="GO" id="GO:0030663">
    <property type="term" value="C:COPI-coated vesicle membrane"/>
    <property type="evidence" value="ECO:0007669"/>
    <property type="project" value="UniProtKB-SubCell"/>
</dbReference>
<feature type="compositionally biased region" description="Basic and acidic residues" evidence="28">
    <location>
        <begin position="739"/>
        <end position="758"/>
    </location>
</feature>
<dbReference type="SUPFAM" id="SSF64356">
    <property type="entry name" value="SNARE-like"/>
    <property type="match status" value="1"/>
</dbReference>
<evidence type="ECO:0000256" key="20">
    <source>
        <dbReference type="ARBA" id="ARBA00023136"/>
    </source>
</evidence>
<keyword evidence="21" id="KW-0968">Cytoplasmic vesicle</keyword>
<evidence type="ECO:0000256" key="4">
    <source>
        <dbReference type="ARBA" id="ARBA00007663"/>
    </source>
</evidence>
<dbReference type="InterPro" id="IPR022775">
    <property type="entry name" value="AP_mu_sigma_su"/>
</dbReference>
<evidence type="ECO:0000256" key="9">
    <source>
        <dbReference type="ARBA" id="ARBA00022448"/>
    </source>
</evidence>
<dbReference type="GO" id="GO:0016192">
    <property type="term" value="P:vesicle-mediated transport"/>
    <property type="evidence" value="ECO:0007669"/>
    <property type="project" value="UniProtKB-KW"/>
</dbReference>
<feature type="compositionally biased region" description="Acidic residues" evidence="28">
    <location>
        <begin position="540"/>
        <end position="562"/>
    </location>
</feature>
<evidence type="ECO:0000256" key="5">
    <source>
        <dbReference type="ARBA" id="ARBA00008318"/>
    </source>
</evidence>
<keyword evidence="15" id="KW-0067">ATP-binding</keyword>
<feature type="region of interest" description="Disordered" evidence="28">
    <location>
        <begin position="346"/>
        <end position="387"/>
    </location>
</feature>
<dbReference type="EMBL" id="BSYA01000006">
    <property type="protein sequence ID" value="GMG23699.1"/>
    <property type="molecule type" value="Genomic_DNA"/>
</dbReference>
<dbReference type="GO" id="GO:1990116">
    <property type="term" value="P:ribosome-associated ubiquitin-dependent protein catabolic process"/>
    <property type="evidence" value="ECO:0007669"/>
    <property type="project" value="TreeGrafter"/>
</dbReference>
<evidence type="ECO:0000256" key="3">
    <source>
        <dbReference type="ARBA" id="ARBA00006972"/>
    </source>
</evidence>
<feature type="compositionally biased region" description="Basic and acidic residues" evidence="28">
    <location>
        <begin position="772"/>
        <end position="785"/>
    </location>
</feature>
<keyword evidence="13" id="KW-0548">Nucleotidyltransferase</keyword>
<dbReference type="Pfam" id="PF01217">
    <property type="entry name" value="Clat_adaptor_s"/>
    <property type="match status" value="1"/>
</dbReference>
<evidence type="ECO:0000256" key="22">
    <source>
        <dbReference type="ARBA" id="ARBA00029774"/>
    </source>
</evidence>
<evidence type="ECO:0000256" key="1">
    <source>
        <dbReference type="ARBA" id="ARBA00004255"/>
    </source>
</evidence>
<evidence type="ECO:0000256" key="2">
    <source>
        <dbReference type="ARBA" id="ARBA00004347"/>
    </source>
</evidence>
<dbReference type="InterPro" id="IPR008532">
    <property type="entry name" value="NFACT_RNA-bd"/>
</dbReference>
<dbReference type="InterPro" id="IPR038385">
    <property type="entry name" value="Sua5/YwlC_C"/>
</dbReference>
<evidence type="ECO:0000256" key="17">
    <source>
        <dbReference type="ARBA" id="ARBA00022927"/>
    </source>
</evidence>
<evidence type="ECO:0000256" key="21">
    <source>
        <dbReference type="ARBA" id="ARBA00023329"/>
    </source>
</evidence>
<dbReference type="GO" id="GO:0015031">
    <property type="term" value="P:protein transport"/>
    <property type="evidence" value="ECO:0007669"/>
    <property type="project" value="UniProtKB-KW"/>
</dbReference>
<dbReference type="PANTHER" id="PTHR15239">
    <property type="entry name" value="NUCLEAR EXPORT MEDIATOR FACTOR NEMF"/>
    <property type="match status" value="1"/>
</dbReference>
<dbReference type="Gene3D" id="3.40.50.11030">
    <property type="entry name" value="Threonylcarbamoyl-AMP synthase, C-terminal domain"/>
    <property type="match status" value="1"/>
</dbReference>
<evidence type="ECO:0000256" key="16">
    <source>
        <dbReference type="ARBA" id="ARBA00022892"/>
    </source>
</evidence>
<dbReference type="Gene3D" id="3.30.450.60">
    <property type="match status" value="1"/>
</dbReference>
<evidence type="ECO:0000256" key="15">
    <source>
        <dbReference type="ARBA" id="ARBA00022840"/>
    </source>
</evidence>
<feature type="region of interest" description="Disordered" evidence="28">
    <location>
        <begin position="540"/>
        <end position="570"/>
    </location>
</feature>
<comment type="caution">
    <text evidence="30">The sequence shown here is derived from an EMBL/GenBank/DDBJ whole genome shotgun (WGS) entry which is preliminary data.</text>
</comment>
<dbReference type="EC" id="2.7.7.87" evidence="7"/>
<evidence type="ECO:0000256" key="6">
    <source>
        <dbReference type="ARBA" id="ARBA00011775"/>
    </source>
</evidence>
<dbReference type="Proteomes" id="UP001165205">
    <property type="component" value="Unassembled WGS sequence"/>
</dbReference>
<dbReference type="GO" id="GO:0003725">
    <property type="term" value="F:double-stranded RNA binding"/>
    <property type="evidence" value="ECO:0007669"/>
    <property type="project" value="InterPro"/>
</dbReference>
<evidence type="ECO:0000256" key="27">
    <source>
        <dbReference type="SAM" id="Coils"/>
    </source>
</evidence>
<dbReference type="InterPro" id="IPR051608">
    <property type="entry name" value="RQC_Subunit_NEMF"/>
</dbReference>
<feature type="compositionally biased region" description="Basic and acidic residues" evidence="28">
    <location>
        <begin position="956"/>
        <end position="982"/>
    </location>
</feature>
<feature type="compositionally biased region" description="Basic residues" evidence="28">
    <location>
        <begin position="911"/>
        <end position="921"/>
    </location>
</feature>